<evidence type="ECO:0000313" key="4">
    <source>
        <dbReference type="Proteomes" id="UP000324133"/>
    </source>
</evidence>
<protein>
    <submittedName>
        <fullName evidence="3">PorT family protein</fullName>
    </submittedName>
</protein>
<reference evidence="3 4" key="1">
    <citation type="submission" date="2019-07" db="EMBL/GenBank/DDBJ databases">
        <title>Rufibacter sp. nov., isolated from lake sediment.</title>
        <authorList>
            <person name="Qu J.-H."/>
        </authorList>
    </citation>
    <scope>NUCLEOTIDE SEQUENCE [LARGE SCALE GENOMIC DNA]</scope>
    <source>
        <strain evidence="3 4">NBS58-1</strain>
    </source>
</reference>
<keyword evidence="4" id="KW-1185">Reference proteome</keyword>
<accession>A0A5B6TLM0</accession>
<keyword evidence="2" id="KW-1133">Transmembrane helix</keyword>
<evidence type="ECO:0000313" key="3">
    <source>
        <dbReference type="EMBL" id="KAA3440285.1"/>
    </source>
</evidence>
<dbReference type="RefSeq" id="WP_149089921.1">
    <property type="nucleotide sequence ID" value="NZ_VKKY01000001.1"/>
</dbReference>
<sequence>MLTDKEQEEIRRKMLGLEEEPPVGSWSKIAAEIRPPKKRRPLGWFFLAALLLLVVPGGVYYIMENKPETQLTQVAQQEQPKPQIEAEIPKSARKQTPSSTKSEARSSSVAPESRTASRTDEPVLRQITQNEPKTPGGETQNVKRSRRRVSIPVPVPAGKILVLVNPKDSIPQDTRSTREARNSSIAKDVRLVVKDSVKSSETAPVEGQAQVTVDTASTGVMVADSLQEPVTVDKQEVPKTDSSATAEEKKVKPGKPWFLGFTVAPRYAFRSFKPEAADEVYISKVASRKGLDTERMGYEFGLNFGKMLKRNLYLETSLSLMKLRENVSYSYSSGQIDSVVASTSPDGTQVLRPYYAVDERQLKSSFAYGGLRVGLTYFFLEKPRSRFNLSVAGGMNLLVKGRTQEFINGEWKETITFPSKENLLEQSNYNLLIGAGYNFMLFNKVEVMFMPSLNYFLGSTFKAREPFGLRPYTLGFNLQIRKRFND</sequence>
<dbReference type="OrthoDB" id="894003at2"/>
<feature type="transmembrane region" description="Helical" evidence="2">
    <location>
        <begin position="42"/>
        <end position="63"/>
    </location>
</feature>
<keyword evidence="2" id="KW-0472">Membrane</keyword>
<keyword evidence="2" id="KW-0812">Transmembrane</keyword>
<dbReference type="Proteomes" id="UP000324133">
    <property type="component" value="Unassembled WGS sequence"/>
</dbReference>
<feature type="compositionally biased region" description="Polar residues" evidence="1">
    <location>
        <begin position="126"/>
        <end position="140"/>
    </location>
</feature>
<gene>
    <name evidence="3" type="ORF">FOA19_06410</name>
</gene>
<comment type="caution">
    <text evidence="3">The sequence shown here is derived from an EMBL/GenBank/DDBJ whole genome shotgun (WGS) entry which is preliminary data.</text>
</comment>
<evidence type="ECO:0000256" key="1">
    <source>
        <dbReference type="SAM" id="MobiDB-lite"/>
    </source>
</evidence>
<feature type="compositionally biased region" description="Polar residues" evidence="1">
    <location>
        <begin position="94"/>
        <end position="114"/>
    </location>
</feature>
<dbReference type="EMBL" id="VKKY01000001">
    <property type="protein sequence ID" value="KAA3440285.1"/>
    <property type="molecule type" value="Genomic_DNA"/>
</dbReference>
<organism evidence="3 4">
    <name type="scientific">Rufibacter hautae</name>
    <dbReference type="NCBI Taxonomy" id="2595005"/>
    <lineage>
        <taxon>Bacteria</taxon>
        <taxon>Pseudomonadati</taxon>
        <taxon>Bacteroidota</taxon>
        <taxon>Cytophagia</taxon>
        <taxon>Cytophagales</taxon>
        <taxon>Hymenobacteraceae</taxon>
        <taxon>Rufibacter</taxon>
    </lineage>
</organism>
<dbReference type="AlphaFoldDB" id="A0A5B6TLM0"/>
<feature type="region of interest" description="Disordered" evidence="1">
    <location>
        <begin position="73"/>
        <end position="151"/>
    </location>
</feature>
<proteinExistence type="predicted"/>
<name>A0A5B6TLM0_9BACT</name>
<evidence type="ECO:0000256" key="2">
    <source>
        <dbReference type="SAM" id="Phobius"/>
    </source>
</evidence>